<reference evidence="2 3" key="1">
    <citation type="submission" date="2018-09" db="EMBL/GenBank/DDBJ databases">
        <title>Sphingomonas peninsula sp. nov., isolated from fildes peninsula, Antarctic soil.</title>
        <authorList>
            <person name="Yingchao G."/>
        </authorList>
    </citation>
    <scope>NUCLEOTIDE SEQUENCE [LARGE SCALE GENOMIC DNA]</scope>
    <source>
        <strain evidence="2 3">YZ-8</strain>
        <plasmid evidence="2 3">unnamed1</plasmid>
    </source>
</reference>
<protein>
    <submittedName>
        <fullName evidence="2">Alpha/beta hydrolase</fullName>
    </submittedName>
</protein>
<evidence type="ECO:0000259" key="1">
    <source>
        <dbReference type="Pfam" id="PF00561"/>
    </source>
</evidence>
<proteinExistence type="predicted"/>
<dbReference type="InterPro" id="IPR029058">
    <property type="entry name" value="AB_hydrolase_fold"/>
</dbReference>
<dbReference type="OrthoDB" id="9808398at2"/>
<sequence length="292" mass="33127">MNITDDIGPTSYSFVSQRLRLNYLDWGNAGAPTLILVHGGRDHARSWDRIARALRNDWHIIAPDLRGHGDSAWSPDGAYTMPYFICDLAQLIHQQGTEPVSIVAHSLGGAISLRYSGLYPERVRKLVAIEGLGLSPNDLEKQSAGGFADRWRDWIDERRALSSRQPRRYPSIDDALGRMRSENRHLSEEQARHLTIHGVNRNEDGSYSWKFDNYLRSSPPLDISDDELHALWNRIECPTLLAYGNDSWASNPAKDGRASHFRSARVVTYDNAGHWLHHDQFDGFLGDLRAFL</sequence>
<dbReference type="RefSeq" id="WP_121151336.1">
    <property type="nucleotide sequence ID" value="NZ_CP032828.1"/>
</dbReference>
<name>A0A494TGY7_SPHPE</name>
<dbReference type="Pfam" id="PF00561">
    <property type="entry name" value="Abhydrolase_1"/>
    <property type="match status" value="1"/>
</dbReference>
<feature type="domain" description="AB hydrolase-1" evidence="1">
    <location>
        <begin position="32"/>
        <end position="279"/>
    </location>
</feature>
<dbReference type="InterPro" id="IPR050266">
    <property type="entry name" value="AB_hydrolase_sf"/>
</dbReference>
<dbReference type="GO" id="GO:0016020">
    <property type="term" value="C:membrane"/>
    <property type="evidence" value="ECO:0007669"/>
    <property type="project" value="TreeGrafter"/>
</dbReference>
<dbReference type="KEGG" id="spha:D3Y57_03385"/>
<keyword evidence="3" id="KW-1185">Reference proteome</keyword>
<dbReference type="PRINTS" id="PR00111">
    <property type="entry name" value="ABHYDROLASE"/>
</dbReference>
<accession>A0A494TGY7</accession>
<dbReference type="PRINTS" id="PR00412">
    <property type="entry name" value="EPOXHYDRLASE"/>
</dbReference>
<dbReference type="SUPFAM" id="SSF53474">
    <property type="entry name" value="alpha/beta-Hydrolases"/>
    <property type="match status" value="1"/>
</dbReference>
<dbReference type="Proteomes" id="UP000276254">
    <property type="component" value="Plasmid unnamed1"/>
</dbReference>
<evidence type="ECO:0000313" key="2">
    <source>
        <dbReference type="EMBL" id="AYJ85091.1"/>
    </source>
</evidence>
<evidence type="ECO:0000313" key="3">
    <source>
        <dbReference type="Proteomes" id="UP000276254"/>
    </source>
</evidence>
<dbReference type="Gene3D" id="3.40.50.1820">
    <property type="entry name" value="alpha/beta hydrolase"/>
    <property type="match status" value="1"/>
</dbReference>
<dbReference type="InterPro" id="IPR000639">
    <property type="entry name" value="Epox_hydrolase-like"/>
</dbReference>
<keyword evidence="2" id="KW-0378">Hydrolase</keyword>
<gene>
    <name evidence="2" type="ORF">D3Y57_03385</name>
</gene>
<dbReference type="EMBL" id="CP032828">
    <property type="protein sequence ID" value="AYJ85091.1"/>
    <property type="molecule type" value="Genomic_DNA"/>
</dbReference>
<organism evidence="2 3">
    <name type="scientific">Sphingomonas paeninsulae</name>
    <dbReference type="NCBI Taxonomy" id="2319844"/>
    <lineage>
        <taxon>Bacteria</taxon>
        <taxon>Pseudomonadati</taxon>
        <taxon>Pseudomonadota</taxon>
        <taxon>Alphaproteobacteria</taxon>
        <taxon>Sphingomonadales</taxon>
        <taxon>Sphingomonadaceae</taxon>
        <taxon>Sphingomonas</taxon>
    </lineage>
</organism>
<keyword evidence="2" id="KW-0614">Plasmid</keyword>
<dbReference type="PANTHER" id="PTHR43798">
    <property type="entry name" value="MONOACYLGLYCEROL LIPASE"/>
    <property type="match status" value="1"/>
</dbReference>
<dbReference type="InterPro" id="IPR000073">
    <property type="entry name" value="AB_hydrolase_1"/>
</dbReference>
<dbReference type="PANTHER" id="PTHR43798:SF33">
    <property type="entry name" value="HYDROLASE, PUTATIVE (AFU_ORTHOLOGUE AFUA_2G14860)-RELATED"/>
    <property type="match status" value="1"/>
</dbReference>
<dbReference type="AlphaFoldDB" id="A0A494TGY7"/>
<dbReference type="GO" id="GO:0016787">
    <property type="term" value="F:hydrolase activity"/>
    <property type="evidence" value="ECO:0007669"/>
    <property type="project" value="UniProtKB-KW"/>
</dbReference>
<geneLocation type="plasmid" evidence="2">
    <name>unnamed1</name>
</geneLocation>